<name>A0AAV8Y4S4_9CUCU</name>
<dbReference type="AlphaFoldDB" id="A0AAV8Y4S4"/>
<dbReference type="Pfam" id="PF10545">
    <property type="entry name" value="MADF_DNA_bdg"/>
    <property type="match status" value="1"/>
</dbReference>
<dbReference type="GO" id="GO:0005634">
    <property type="term" value="C:nucleus"/>
    <property type="evidence" value="ECO:0007669"/>
    <property type="project" value="TreeGrafter"/>
</dbReference>
<feature type="compositionally biased region" description="Acidic residues" evidence="1">
    <location>
        <begin position="67"/>
        <end position="79"/>
    </location>
</feature>
<gene>
    <name evidence="3" type="ORF">NQ318_001769</name>
</gene>
<reference evidence="3" key="1">
    <citation type="journal article" date="2023" name="Insect Mol. Biol.">
        <title>Genome sequencing provides insights into the evolution of gene families encoding plant cell wall-degrading enzymes in longhorned beetles.</title>
        <authorList>
            <person name="Shin N.R."/>
            <person name="Okamura Y."/>
            <person name="Kirsch R."/>
            <person name="Pauchet Y."/>
        </authorList>
    </citation>
    <scope>NUCLEOTIDE SEQUENCE</scope>
    <source>
        <strain evidence="3">AMC_N1</strain>
    </source>
</reference>
<evidence type="ECO:0000256" key="1">
    <source>
        <dbReference type="SAM" id="MobiDB-lite"/>
    </source>
</evidence>
<dbReference type="EMBL" id="JAPWTK010000184">
    <property type="protein sequence ID" value="KAJ8946494.1"/>
    <property type="molecule type" value="Genomic_DNA"/>
</dbReference>
<comment type="caution">
    <text evidence="3">The sequence shown here is derived from an EMBL/GenBank/DDBJ whole genome shotgun (WGS) entry which is preliminary data.</text>
</comment>
<evidence type="ECO:0000313" key="3">
    <source>
        <dbReference type="EMBL" id="KAJ8946494.1"/>
    </source>
</evidence>
<organism evidence="3 4">
    <name type="scientific">Aromia moschata</name>
    <dbReference type="NCBI Taxonomy" id="1265417"/>
    <lineage>
        <taxon>Eukaryota</taxon>
        <taxon>Metazoa</taxon>
        <taxon>Ecdysozoa</taxon>
        <taxon>Arthropoda</taxon>
        <taxon>Hexapoda</taxon>
        <taxon>Insecta</taxon>
        <taxon>Pterygota</taxon>
        <taxon>Neoptera</taxon>
        <taxon>Endopterygota</taxon>
        <taxon>Coleoptera</taxon>
        <taxon>Polyphaga</taxon>
        <taxon>Cucujiformia</taxon>
        <taxon>Chrysomeloidea</taxon>
        <taxon>Cerambycidae</taxon>
        <taxon>Cerambycinae</taxon>
        <taxon>Callichromatini</taxon>
        <taxon>Aromia</taxon>
    </lineage>
</organism>
<dbReference type="PANTHER" id="PTHR12243:SF67">
    <property type="entry name" value="COREPRESSOR OF PANGOLIN, ISOFORM A-RELATED"/>
    <property type="match status" value="1"/>
</dbReference>
<feature type="region of interest" description="Disordered" evidence="1">
    <location>
        <begin position="116"/>
        <end position="139"/>
    </location>
</feature>
<dbReference type="PANTHER" id="PTHR12243">
    <property type="entry name" value="MADF DOMAIN TRANSCRIPTION FACTOR"/>
    <property type="match status" value="1"/>
</dbReference>
<dbReference type="GO" id="GO:0006357">
    <property type="term" value="P:regulation of transcription by RNA polymerase II"/>
    <property type="evidence" value="ECO:0007669"/>
    <property type="project" value="TreeGrafter"/>
</dbReference>
<accession>A0AAV8Y4S4</accession>
<evidence type="ECO:0000313" key="4">
    <source>
        <dbReference type="Proteomes" id="UP001162162"/>
    </source>
</evidence>
<feature type="domain" description="MADF" evidence="2">
    <location>
        <begin position="14"/>
        <end position="55"/>
    </location>
</feature>
<dbReference type="InterPro" id="IPR039353">
    <property type="entry name" value="TF_Adf1"/>
</dbReference>
<protein>
    <recommendedName>
        <fullName evidence="2">MADF domain-containing protein</fullName>
    </recommendedName>
</protein>
<dbReference type="Proteomes" id="UP001162162">
    <property type="component" value="Unassembled WGS sequence"/>
</dbReference>
<feature type="region of interest" description="Disordered" evidence="1">
    <location>
        <begin position="59"/>
        <end position="89"/>
    </location>
</feature>
<sequence>MKKTKDSKNGRAGRVIECKTRWRSLRDLYHRKKKDRKKGKRARCQWEYMESLSFLDDFTTERKLDANPDDSSEEKDEDNSASKSTEQFPQGNYMNLIAVPFNLNESQITNLKRSATEDAISETGGKKVKSEPVEAEDEVREENETVQLLREIRDATRAKRHPIRTFFDSMANTVMSFPPALAAEAKLKVCQIVTELECRMLDEAELADVESNMAF</sequence>
<keyword evidence="4" id="KW-1185">Reference proteome</keyword>
<proteinExistence type="predicted"/>
<evidence type="ECO:0000259" key="2">
    <source>
        <dbReference type="Pfam" id="PF10545"/>
    </source>
</evidence>
<dbReference type="InterPro" id="IPR006578">
    <property type="entry name" value="MADF-dom"/>
</dbReference>
<dbReference type="GO" id="GO:0005667">
    <property type="term" value="C:transcription regulator complex"/>
    <property type="evidence" value="ECO:0007669"/>
    <property type="project" value="TreeGrafter"/>
</dbReference>